<protein>
    <recommendedName>
        <fullName evidence="4">ATPase AAA-type core domain-containing protein</fullName>
    </recommendedName>
</protein>
<evidence type="ECO:0000313" key="3">
    <source>
        <dbReference type="Proteomes" id="UP000696573"/>
    </source>
</evidence>
<comment type="caution">
    <text evidence="2">The sequence shown here is derived from an EMBL/GenBank/DDBJ whole genome shotgun (WGS) entry which is preliminary data.</text>
</comment>
<evidence type="ECO:0000313" key="2">
    <source>
        <dbReference type="EMBL" id="CAH0024517.1"/>
    </source>
</evidence>
<dbReference type="EMBL" id="CABFNQ020000696">
    <property type="protein sequence ID" value="CAH0024517.1"/>
    <property type="molecule type" value="Genomic_DNA"/>
</dbReference>
<name>A0A9N9VJ91_9HYPO</name>
<accession>A0A9N9VJ91</accession>
<feature type="region of interest" description="Disordered" evidence="1">
    <location>
        <begin position="94"/>
        <end position="116"/>
    </location>
</feature>
<evidence type="ECO:0008006" key="4">
    <source>
        <dbReference type="Google" id="ProtNLM"/>
    </source>
</evidence>
<reference evidence="2" key="1">
    <citation type="submission" date="2021-10" db="EMBL/GenBank/DDBJ databases">
        <authorList>
            <person name="Piombo E."/>
        </authorList>
    </citation>
    <scope>NUCLEOTIDE SEQUENCE</scope>
</reference>
<dbReference type="AlphaFoldDB" id="A0A9N9VJ91"/>
<dbReference type="OrthoDB" id="5305673at2759"/>
<keyword evidence="3" id="KW-1185">Reference proteome</keyword>
<proteinExistence type="predicted"/>
<feature type="non-terminal residue" evidence="2">
    <location>
        <position position="697"/>
    </location>
</feature>
<dbReference type="InterPro" id="IPR027417">
    <property type="entry name" value="P-loop_NTPase"/>
</dbReference>
<sequence length="697" mass="76814">MPGGSAHKITVVGEDRVDLFRFEREDKTFLQKIDSRPRLLCRFLKEGENAASFQTIGDVSANSLAGISSVTELSGGPDGTYKVNRQLLIDTVHPRQRDSDQLSDETSPNGTPGVLVVDDPKEALLSKQDSVLDGYTPSLVVFQANSLNNMDSQSSLFKIIQKSTLKRLLVVINVDDLRNNGKTISKHESWEKTAANTMAAKLSEAFSYAAPNKTDNITVIIRFGYVGAMVLQGGSNRLYFCPRRGEGDFLRSHAPYTSALEAAFLAGLIPVVKDLDSVPDWEIWQKAIKHGFCTARYVAGLGLSLTDELLNYPELEKVCVDLDCKEKVCKKGKKVCEAQVQLACSEVPPSDSPDTWSILARNYADGKMFDLAKDIVSKGIEDALSSIPRATFGKLVVADRSEIQEFHAITNRVEEYLKTPEKRPLSIGVFGAPGSGKSFGIKQIMKKATHGASGTYPELEYNLSQFLDYSNLLVAFQTVRDKTVSGQIPIVYFDEFDTTLNGELGWLKFFLAPMQDGTFFDHGYSRPIGRAIFIFIGGTAATFDEFKNDQIQLIPGGFVRNDPIPEGSSTTVGDEIKAVEDAKAAKAARAVKKPDFVSRLHVQLNIRGYNKVDNSDEIYMIRRAIFLQSILKSIGKRITLKRGEGITVSDEALPGLLRDWTYHHGARSLEAIINGGTITQNKLTPLSSGEQWSLHAM</sequence>
<dbReference type="Proteomes" id="UP000696573">
    <property type="component" value="Unassembled WGS sequence"/>
</dbReference>
<dbReference type="SUPFAM" id="SSF52540">
    <property type="entry name" value="P-loop containing nucleoside triphosphate hydrolases"/>
    <property type="match status" value="1"/>
</dbReference>
<organism evidence="2 3">
    <name type="scientific">Clonostachys rhizophaga</name>
    <dbReference type="NCBI Taxonomy" id="160324"/>
    <lineage>
        <taxon>Eukaryota</taxon>
        <taxon>Fungi</taxon>
        <taxon>Dikarya</taxon>
        <taxon>Ascomycota</taxon>
        <taxon>Pezizomycotina</taxon>
        <taxon>Sordariomycetes</taxon>
        <taxon>Hypocreomycetidae</taxon>
        <taxon>Hypocreales</taxon>
        <taxon>Bionectriaceae</taxon>
        <taxon>Clonostachys</taxon>
    </lineage>
</organism>
<gene>
    <name evidence="2" type="ORF">CRHIZ90672A_00015033</name>
</gene>
<evidence type="ECO:0000256" key="1">
    <source>
        <dbReference type="SAM" id="MobiDB-lite"/>
    </source>
</evidence>